<gene>
    <name evidence="1" type="ORF">GCM10025782_15260</name>
</gene>
<dbReference type="Pfam" id="PF00300">
    <property type="entry name" value="His_Phos_1"/>
    <property type="match status" value="1"/>
</dbReference>
<protein>
    <submittedName>
        <fullName evidence="1">Histidine phosphatase family protein</fullName>
    </submittedName>
</protein>
<organism evidence="1 2">
    <name type="scientific">Pedococcus ginsenosidimutans</name>
    <dbReference type="NCBI Taxonomy" id="490570"/>
    <lineage>
        <taxon>Bacteria</taxon>
        <taxon>Bacillati</taxon>
        <taxon>Actinomycetota</taxon>
        <taxon>Actinomycetes</taxon>
        <taxon>Micrococcales</taxon>
        <taxon>Intrasporangiaceae</taxon>
        <taxon>Pedococcus</taxon>
    </lineage>
</organism>
<evidence type="ECO:0000313" key="2">
    <source>
        <dbReference type="Proteomes" id="UP001500556"/>
    </source>
</evidence>
<dbReference type="CDD" id="cd07067">
    <property type="entry name" value="HP_PGM_like"/>
    <property type="match status" value="1"/>
</dbReference>
<sequence>MTRAGDDKVLILVRHAKAEQGLGTPDHERQLTLRGRRDARAVGAWLHEHGLGPELVLCSTATRTRQTWVEAEMGGACGETVQYDGSLYSGGVETVLRTVRESAGEAQVVLVVGHNPTMAALASELSDGNGSTAAHDCLAAGFPTSTVAVLRHSGSWDELGLGTAALERCHIARG</sequence>
<dbReference type="Proteomes" id="UP001500556">
    <property type="component" value="Unassembled WGS sequence"/>
</dbReference>
<evidence type="ECO:0000313" key="1">
    <source>
        <dbReference type="EMBL" id="GAA4718901.1"/>
    </source>
</evidence>
<name>A0ABP8Y2T4_9MICO</name>
<dbReference type="EMBL" id="BAABLO010000004">
    <property type="protein sequence ID" value="GAA4718901.1"/>
    <property type="molecule type" value="Genomic_DNA"/>
</dbReference>
<dbReference type="RefSeq" id="WP_345502263.1">
    <property type="nucleotide sequence ID" value="NZ_BAABLO010000004.1"/>
</dbReference>
<dbReference type="PANTHER" id="PTHR47623">
    <property type="entry name" value="OS09G0287300 PROTEIN"/>
    <property type="match status" value="1"/>
</dbReference>
<reference evidence="2" key="1">
    <citation type="journal article" date="2019" name="Int. J. Syst. Evol. Microbiol.">
        <title>The Global Catalogue of Microorganisms (GCM) 10K type strain sequencing project: providing services to taxonomists for standard genome sequencing and annotation.</title>
        <authorList>
            <consortium name="The Broad Institute Genomics Platform"/>
            <consortium name="The Broad Institute Genome Sequencing Center for Infectious Disease"/>
            <person name="Wu L."/>
            <person name="Ma J."/>
        </authorList>
    </citation>
    <scope>NUCLEOTIDE SEQUENCE [LARGE SCALE GENOMIC DNA]</scope>
    <source>
        <strain evidence="2">JCM 18961</strain>
    </source>
</reference>
<comment type="caution">
    <text evidence="1">The sequence shown here is derived from an EMBL/GenBank/DDBJ whole genome shotgun (WGS) entry which is preliminary data.</text>
</comment>
<dbReference type="SUPFAM" id="SSF53254">
    <property type="entry name" value="Phosphoglycerate mutase-like"/>
    <property type="match status" value="1"/>
</dbReference>
<dbReference type="SMART" id="SM00855">
    <property type="entry name" value="PGAM"/>
    <property type="match status" value="1"/>
</dbReference>
<accession>A0ABP8Y2T4</accession>
<dbReference type="InterPro" id="IPR029033">
    <property type="entry name" value="His_PPase_superfam"/>
</dbReference>
<dbReference type="Gene3D" id="3.40.50.1240">
    <property type="entry name" value="Phosphoglycerate mutase-like"/>
    <property type="match status" value="1"/>
</dbReference>
<keyword evidence="2" id="KW-1185">Reference proteome</keyword>
<dbReference type="PANTHER" id="PTHR47623:SF1">
    <property type="entry name" value="OS09G0287300 PROTEIN"/>
    <property type="match status" value="1"/>
</dbReference>
<proteinExistence type="predicted"/>
<dbReference type="InterPro" id="IPR013078">
    <property type="entry name" value="His_Pase_superF_clade-1"/>
</dbReference>